<evidence type="ECO:0000259" key="1">
    <source>
        <dbReference type="Pfam" id="PF03372"/>
    </source>
</evidence>
<dbReference type="InterPro" id="IPR036691">
    <property type="entry name" value="Endo/exonu/phosph_ase_sf"/>
</dbReference>
<evidence type="ECO:0000313" key="3">
    <source>
        <dbReference type="Proteomes" id="UP001152795"/>
    </source>
</evidence>
<proteinExistence type="predicted"/>
<accession>A0A6S7H9U0</accession>
<feature type="domain" description="Endonuclease/exonuclease/phosphatase" evidence="1">
    <location>
        <begin position="121"/>
        <end position="305"/>
    </location>
</feature>
<dbReference type="PANTHER" id="PTHR33776">
    <property type="entry name" value="ENDO/EXONUCLEASE/PHOSPHATASE DOMAIN-CONTAINING PROTEIN"/>
    <property type="match status" value="1"/>
</dbReference>
<dbReference type="OrthoDB" id="445826at2759"/>
<dbReference type="Pfam" id="PF03372">
    <property type="entry name" value="Exo_endo_phos"/>
    <property type="match status" value="1"/>
</dbReference>
<dbReference type="Gene3D" id="3.60.10.10">
    <property type="entry name" value="Endonuclease/exonuclease/phosphatase"/>
    <property type="match status" value="1"/>
</dbReference>
<dbReference type="AlphaFoldDB" id="A0A6S7H9U0"/>
<dbReference type="Proteomes" id="UP001152795">
    <property type="component" value="Unassembled WGS sequence"/>
</dbReference>
<dbReference type="PANTHER" id="PTHR33776:SF4">
    <property type="entry name" value="ENDONUCLEASE_EXONUCLEASE_PHOSPHATASE DOMAIN-CONTAINING PROTEIN"/>
    <property type="match status" value="1"/>
</dbReference>
<gene>
    <name evidence="2" type="ORF">PACLA_8A015085</name>
</gene>
<protein>
    <recommendedName>
        <fullName evidence="1">Endonuclease/exonuclease/phosphatase domain-containing protein</fullName>
    </recommendedName>
</protein>
<dbReference type="GO" id="GO:0003824">
    <property type="term" value="F:catalytic activity"/>
    <property type="evidence" value="ECO:0007669"/>
    <property type="project" value="InterPro"/>
</dbReference>
<reference evidence="2" key="1">
    <citation type="submission" date="2020-04" db="EMBL/GenBank/DDBJ databases">
        <authorList>
            <person name="Alioto T."/>
            <person name="Alioto T."/>
            <person name="Gomez Garrido J."/>
        </authorList>
    </citation>
    <scope>NUCLEOTIDE SEQUENCE</scope>
    <source>
        <strain evidence="2">A484AB</strain>
    </source>
</reference>
<comment type="caution">
    <text evidence="2">The sequence shown here is derived from an EMBL/GenBank/DDBJ whole genome shotgun (WGS) entry which is preliminary data.</text>
</comment>
<evidence type="ECO:0000313" key="2">
    <source>
        <dbReference type="EMBL" id="CAB4000956.1"/>
    </source>
</evidence>
<keyword evidence="3" id="KW-1185">Reference proteome</keyword>
<organism evidence="2 3">
    <name type="scientific">Paramuricea clavata</name>
    <name type="common">Red gorgonian</name>
    <name type="synonym">Violescent sea-whip</name>
    <dbReference type="NCBI Taxonomy" id="317549"/>
    <lineage>
        <taxon>Eukaryota</taxon>
        <taxon>Metazoa</taxon>
        <taxon>Cnidaria</taxon>
        <taxon>Anthozoa</taxon>
        <taxon>Octocorallia</taxon>
        <taxon>Malacalcyonacea</taxon>
        <taxon>Plexauridae</taxon>
        <taxon>Paramuricea</taxon>
    </lineage>
</organism>
<name>A0A6S7H9U0_PARCT</name>
<sequence>MSRTEIHINRTILAQLPFYGVYSDDVFIDHCTSERYLNKFTSLYDLDVFNLNIETDADINPDRNAMSNHIKCKYYSPESFTKIEKDPYGSSDRHFSFFHNNVCSLRRNLEHLQTQILDELDFSFSVIGITETCIKQNNFNDFNYNITGYSFEFVPTPLAAGGVGMYINNRFNYVVIEKAINLAYQALWIEIDIPKKRNIICSVIYRQHNLPEAFQTYFEQKLEYYTSKGKHVVIMGDFNIDLLKIDQCNYAHNFMLSLQSCSMIPSIDKPTRVHRNSSKLIDNIFINNPDNILASGNIISDVSDHFSQFCILDSIASVRQNIFKHKYRDYSQFSETLFNNELSEIDWESILMNSSDNPNKAFSTFFNKLNKTLNKHAPLKTISKRKLKQPIKPWITKGIRRSIKIKNKLFHSNNNTKYKLYRNYLVTLIRSSKKLYYSDYFNSYYNNMSKKWEGIREILGRNSKTKKNINAVRQDSNAQLTFDPTKISNIINHHFASCGQRLAAKIPHSEKHYSTYLPDQIMYNSANVSQQQGSFAFIPVTARDIELEIKTLPAKKAEGLYSCPYRILKSAQHVISKPLADIFNCSIETGIYPSKLNNLQT</sequence>
<dbReference type="InterPro" id="IPR005135">
    <property type="entry name" value="Endo/exonuclease/phosphatase"/>
</dbReference>
<dbReference type="SUPFAM" id="SSF56219">
    <property type="entry name" value="DNase I-like"/>
    <property type="match status" value="1"/>
</dbReference>
<dbReference type="EMBL" id="CACRXK020003968">
    <property type="protein sequence ID" value="CAB4000956.1"/>
    <property type="molecule type" value="Genomic_DNA"/>
</dbReference>